<dbReference type="InterPro" id="IPR000644">
    <property type="entry name" value="CBS_dom"/>
</dbReference>
<dbReference type="Gene3D" id="3.10.580.10">
    <property type="entry name" value="CBS-domain"/>
    <property type="match status" value="1"/>
</dbReference>
<feature type="non-terminal residue" evidence="3">
    <location>
        <position position="125"/>
    </location>
</feature>
<dbReference type="EMBL" id="LS991951">
    <property type="protein sequence ID" value="SYV97456.1"/>
    <property type="molecule type" value="Genomic_DNA"/>
</dbReference>
<feature type="domain" description="CBS" evidence="2">
    <location>
        <begin position="37"/>
        <end position="93"/>
    </location>
</feature>
<dbReference type="SMART" id="SM00116">
    <property type="entry name" value="CBS"/>
    <property type="match status" value="1"/>
</dbReference>
<dbReference type="AlphaFoldDB" id="A0A3B0Q3U7"/>
<evidence type="ECO:0000259" key="2">
    <source>
        <dbReference type="PROSITE" id="PS51371"/>
    </source>
</evidence>
<dbReference type="PANTHER" id="PTHR43773">
    <property type="entry name" value="MAGNESIUM TRANSPORTER MGTE"/>
    <property type="match status" value="1"/>
</dbReference>
<dbReference type="CDD" id="cd04606">
    <property type="entry name" value="CBS_pair_Mg_transporter"/>
    <property type="match status" value="1"/>
</dbReference>
<dbReference type="GO" id="GO:0015095">
    <property type="term" value="F:magnesium ion transmembrane transporter activity"/>
    <property type="evidence" value="ECO:0007669"/>
    <property type="project" value="InterPro"/>
</dbReference>
<evidence type="ECO:0000313" key="4">
    <source>
        <dbReference type="Proteomes" id="UP000257559"/>
    </source>
</evidence>
<organism evidence="3 4">
    <name type="scientific">Mycoplasmopsis edwardii</name>
    <dbReference type="NCBI Taxonomy" id="53558"/>
    <lineage>
        <taxon>Bacteria</taxon>
        <taxon>Bacillati</taxon>
        <taxon>Mycoplasmatota</taxon>
        <taxon>Mycoplasmoidales</taxon>
        <taxon>Metamycoplasmataceae</taxon>
        <taxon>Mycoplasmopsis</taxon>
    </lineage>
</organism>
<keyword evidence="4" id="KW-1185">Reference proteome</keyword>
<dbReference type="Proteomes" id="UP000257559">
    <property type="component" value="Chromosome"/>
</dbReference>
<dbReference type="InterPro" id="IPR046342">
    <property type="entry name" value="CBS_dom_sf"/>
</dbReference>
<dbReference type="PROSITE" id="PS51371">
    <property type="entry name" value="CBS"/>
    <property type="match status" value="1"/>
</dbReference>
<dbReference type="Pfam" id="PF00571">
    <property type="entry name" value="CBS"/>
    <property type="match status" value="1"/>
</dbReference>
<dbReference type="GO" id="GO:0016020">
    <property type="term" value="C:membrane"/>
    <property type="evidence" value="ECO:0007669"/>
    <property type="project" value="InterPro"/>
</dbReference>
<dbReference type="PANTHER" id="PTHR43773:SF1">
    <property type="entry name" value="MAGNESIUM TRANSPORTER MGTE"/>
    <property type="match status" value="1"/>
</dbReference>
<gene>
    <name evidence="3" type="ORF">NCTC10132_00821</name>
</gene>
<keyword evidence="1" id="KW-0129">CBS domain</keyword>
<dbReference type="InterPro" id="IPR006669">
    <property type="entry name" value="MgtE_transporter"/>
</dbReference>
<protein>
    <submittedName>
        <fullName evidence="3">Magnesium transporter mgtE</fullName>
    </submittedName>
</protein>
<reference evidence="4" key="1">
    <citation type="submission" date="2018-06" db="EMBL/GenBank/DDBJ databases">
        <authorList>
            <consortium name="Pathogen Informatics"/>
        </authorList>
    </citation>
    <scope>NUCLEOTIDE SEQUENCE [LARGE SCALE GENOMIC DNA]</scope>
    <source>
        <strain evidence="4">NCTC10132</strain>
    </source>
</reference>
<evidence type="ECO:0000256" key="1">
    <source>
        <dbReference type="PROSITE-ProRule" id="PRU00703"/>
    </source>
</evidence>
<accession>A0A3B0Q3U7</accession>
<evidence type="ECO:0000313" key="3">
    <source>
        <dbReference type="EMBL" id="SYV97456.1"/>
    </source>
</evidence>
<dbReference type="KEGG" id="medw:NCTC10132_00821"/>
<sequence>MTMGHNFYVVDQDGKLLGDITLEELIFNGEDKNLSEVCSPVNFVHPTDDKESAAKVFSDNDRSSLPVVSLDNRLIGMITSDDIIDVINDEATEDIYKMAGISASASEESYLKTSIRSIVKSRVLW</sequence>
<name>A0A3B0Q3U7_9BACT</name>
<dbReference type="SUPFAM" id="SSF54631">
    <property type="entry name" value="CBS-domain pair"/>
    <property type="match status" value="1"/>
</dbReference>
<proteinExistence type="predicted"/>